<dbReference type="OrthoDB" id="193905at2759"/>
<feature type="transmembrane region" description="Helical" evidence="7">
    <location>
        <begin position="790"/>
        <end position="814"/>
    </location>
</feature>
<evidence type="ECO:0000313" key="9">
    <source>
        <dbReference type="EMBL" id="RWS26911.1"/>
    </source>
</evidence>
<evidence type="ECO:0000256" key="5">
    <source>
        <dbReference type="ARBA" id="ARBA00023180"/>
    </source>
</evidence>
<dbReference type="Gene3D" id="1.20.1640.10">
    <property type="entry name" value="Multidrug efflux transporter AcrB transmembrane domain"/>
    <property type="match status" value="1"/>
</dbReference>
<keyword evidence="10" id="KW-1185">Reference proteome</keyword>
<feature type="domain" description="SSD" evidence="8">
    <location>
        <begin position="289"/>
        <end position="397"/>
    </location>
</feature>
<dbReference type="Pfam" id="PF12349">
    <property type="entry name" value="Sterol-sensing"/>
    <property type="match status" value="1"/>
</dbReference>
<dbReference type="VEuPathDB" id="VectorBase:LDEU005129"/>
<protein>
    <submittedName>
        <fullName evidence="9">Protein dispatched 1-like protein</fullName>
    </submittedName>
</protein>
<feature type="transmembrane region" description="Helical" evidence="7">
    <location>
        <begin position="694"/>
        <end position="716"/>
    </location>
</feature>
<dbReference type="GO" id="GO:0007224">
    <property type="term" value="P:smoothened signaling pathway"/>
    <property type="evidence" value="ECO:0007669"/>
    <property type="project" value="TreeGrafter"/>
</dbReference>
<comment type="subcellular location">
    <subcellularLocation>
        <location evidence="1">Membrane</location>
        <topology evidence="1">Multi-pass membrane protein</topology>
    </subcellularLocation>
</comment>
<keyword evidence="4 7" id="KW-0472">Membrane</keyword>
<dbReference type="InterPro" id="IPR052081">
    <property type="entry name" value="Dispatched_Hh_regulator"/>
</dbReference>
<feature type="transmembrane region" description="Helical" evidence="7">
    <location>
        <begin position="419"/>
        <end position="448"/>
    </location>
</feature>
<dbReference type="STRING" id="299467.A0A443SHA3"/>
<evidence type="ECO:0000256" key="2">
    <source>
        <dbReference type="ARBA" id="ARBA00022692"/>
    </source>
</evidence>
<proteinExistence type="inferred from homology"/>
<keyword evidence="3 7" id="KW-1133">Transmembrane helix</keyword>
<comment type="caution">
    <text evidence="9">The sequence shown here is derived from an EMBL/GenBank/DDBJ whole genome shotgun (WGS) entry which is preliminary data.</text>
</comment>
<feature type="transmembrane region" description="Helical" evidence="7">
    <location>
        <begin position="374"/>
        <end position="399"/>
    </location>
</feature>
<feature type="transmembrane region" description="Helical" evidence="7">
    <location>
        <begin position="723"/>
        <end position="745"/>
    </location>
</feature>
<dbReference type="InterPro" id="IPR000731">
    <property type="entry name" value="SSD"/>
</dbReference>
<dbReference type="EMBL" id="NCKV01002389">
    <property type="protein sequence ID" value="RWS26911.1"/>
    <property type="molecule type" value="Genomic_DNA"/>
</dbReference>
<keyword evidence="2 7" id="KW-0812">Transmembrane</keyword>
<reference evidence="9 10" key="1">
    <citation type="journal article" date="2018" name="Gigascience">
        <title>Genomes of trombidid mites reveal novel predicted allergens and laterally-transferred genes associated with secondary metabolism.</title>
        <authorList>
            <person name="Dong X."/>
            <person name="Chaisiri K."/>
            <person name="Xia D."/>
            <person name="Armstrong S.D."/>
            <person name="Fang Y."/>
            <person name="Donnelly M.J."/>
            <person name="Kadowaki T."/>
            <person name="McGarry J.W."/>
            <person name="Darby A.C."/>
            <person name="Makepeace B.L."/>
        </authorList>
    </citation>
    <scope>NUCLEOTIDE SEQUENCE [LARGE SCALE GENOMIC DNA]</scope>
    <source>
        <strain evidence="9">UoL-UT</strain>
    </source>
</reference>
<evidence type="ECO:0000256" key="6">
    <source>
        <dbReference type="ARBA" id="ARBA00038046"/>
    </source>
</evidence>
<evidence type="ECO:0000259" key="8">
    <source>
        <dbReference type="PROSITE" id="PS50156"/>
    </source>
</evidence>
<dbReference type="Proteomes" id="UP000288716">
    <property type="component" value="Unassembled WGS sequence"/>
</dbReference>
<evidence type="ECO:0000313" key="10">
    <source>
        <dbReference type="Proteomes" id="UP000288716"/>
    </source>
</evidence>
<dbReference type="PANTHER" id="PTHR45951">
    <property type="entry name" value="PROTEIN DISPATCHED-RELATED"/>
    <property type="match status" value="1"/>
</dbReference>
<organism evidence="9 10">
    <name type="scientific">Leptotrombidium deliense</name>
    <dbReference type="NCBI Taxonomy" id="299467"/>
    <lineage>
        <taxon>Eukaryota</taxon>
        <taxon>Metazoa</taxon>
        <taxon>Ecdysozoa</taxon>
        <taxon>Arthropoda</taxon>
        <taxon>Chelicerata</taxon>
        <taxon>Arachnida</taxon>
        <taxon>Acari</taxon>
        <taxon>Acariformes</taxon>
        <taxon>Trombidiformes</taxon>
        <taxon>Prostigmata</taxon>
        <taxon>Anystina</taxon>
        <taxon>Parasitengona</taxon>
        <taxon>Trombiculoidea</taxon>
        <taxon>Trombiculidae</taxon>
        <taxon>Leptotrombidium</taxon>
    </lineage>
</organism>
<dbReference type="GO" id="GO:0022857">
    <property type="term" value="F:transmembrane transporter activity"/>
    <property type="evidence" value="ECO:0007669"/>
    <property type="project" value="TreeGrafter"/>
</dbReference>
<keyword evidence="5" id="KW-0325">Glycoprotein</keyword>
<evidence type="ECO:0000256" key="3">
    <source>
        <dbReference type="ARBA" id="ARBA00022989"/>
    </source>
</evidence>
<feature type="transmembrane region" description="Helical" evidence="7">
    <location>
        <begin position="826"/>
        <end position="850"/>
    </location>
</feature>
<sequence length="854" mass="97122">MALLAEVSSCAKLSRQPFVDGEQCCNERPNFDDPLLGFEARGTQLSDRINTWKLFTKSDAFTQNPLDVVKNEDKTKKTLSFKNDDEEEEKHRIANNERVEFNKRMHFGNDAFCGTISDENVQIVIQSDDDLLTVKSLTTVCSLDKNILRFEKQSGNSSLFSDSCEVTNTGECCRSWSLPNYVTFVANKTDCGLLTEKDIFEFKELLRRCLPYYKNRDKCGESMELCGKLPQICENNKKTVFTVLHYLIDEDSLSKNKDSHLSVSKSNIFLPIAKSSYLSEYFKEITKNGLKFNGVEIVAMDLGLKYSMFETIGSDNAFIFLKYFTQLDITVLPIQNSVHFGRAVLSSFVASFTTAAAFFAAYSTKITAMKCFSIFSGTLVVCNFVYTIICLPAAIKLNYCSFQSAKIFTTLFQNVKKTYVKLIMMSTIPLIVIFVLIGTASAVFVFVWPKLRISNSEVFQLFEDKHLFERYDFIYKRQFNFWQSNYNSGDDYGIPVRIVFGLNPEDNGSHLNPRDRGSLVLDDNFNISRKAQQFTNELCAQFRNQSFYKPMLGPLLTNCFTETFRGWIESRMCFDTVFMEPLYPCCRESKFPFNQDIIDKCLKKSVHLIFTGSRQYISSKWAGFWFSKKSSDVSIMVIEYDTKFKVNNSFVNIDDFWTSINSWASYIIENFAPVELKNGFAIADYLDIYAFQDLIISGTQLSVCIALAFAVIAVAVSTLDERLTFVAVITIASIILNTIAVLVLIGWQVNVIESICICIAIGLSVDSTLHYTMALKLSPMKKRKDRLTRVYSLMFCPVSVSNLTTLITGAVIRFSVVLPYQQFGDFLIVISIVNWVCSTFFFVVSTCNAVQHET</sequence>
<name>A0A443SHA3_9ACAR</name>
<evidence type="ECO:0000256" key="7">
    <source>
        <dbReference type="SAM" id="Phobius"/>
    </source>
</evidence>
<dbReference type="SUPFAM" id="SSF82866">
    <property type="entry name" value="Multidrug efflux transporter AcrB transmembrane domain"/>
    <property type="match status" value="1"/>
</dbReference>
<accession>A0A443SHA3</accession>
<dbReference type="PANTHER" id="PTHR45951:SF3">
    <property type="entry name" value="PROTEIN DISPATCHED"/>
    <property type="match status" value="1"/>
</dbReference>
<dbReference type="GO" id="GO:0016020">
    <property type="term" value="C:membrane"/>
    <property type="evidence" value="ECO:0007669"/>
    <property type="project" value="UniProtKB-SubCell"/>
</dbReference>
<dbReference type="PROSITE" id="PS50156">
    <property type="entry name" value="SSD"/>
    <property type="match status" value="1"/>
</dbReference>
<evidence type="ECO:0000256" key="1">
    <source>
        <dbReference type="ARBA" id="ARBA00004141"/>
    </source>
</evidence>
<feature type="transmembrane region" description="Helical" evidence="7">
    <location>
        <begin position="343"/>
        <end position="362"/>
    </location>
</feature>
<comment type="similarity">
    <text evidence="6">Belongs to the dispatched family.</text>
</comment>
<dbReference type="InterPro" id="IPR053958">
    <property type="entry name" value="HMGCR/SNAP/NPC1-like_SSD"/>
</dbReference>
<evidence type="ECO:0000256" key="4">
    <source>
        <dbReference type="ARBA" id="ARBA00023136"/>
    </source>
</evidence>
<dbReference type="AlphaFoldDB" id="A0A443SHA3"/>
<gene>
    <name evidence="9" type="ORF">B4U80_12918</name>
</gene>